<accession>A0A5S9MYD9</accession>
<dbReference type="OrthoDB" id="343356at2"/>
<dbReference type="Gene3D" id="1.10.150.690">
    <property type="entry name" value="DUF2063"/>
    <property type="match status" value="1"/>
</dbReference>
<dbReference type="InterPro" id="IPR044922">
    <property type="entry name" value="DUF2063_N_sf"/>
</dbReference>
<evidence type="ECO:0000313" key="2">
    <source>
        <dbReference type="EMBL" id="CAA0082382.1"/>
    </source>
</evidence>
<dbReference type="InterPro" id="IPR018640">
    <property type="entry name" value="DUF2063"/>
</dbReference>
<proteinExistence type="predicted"/>
<gene>
    <name evidence="2" type="ORF">OPDIPICF_00408</name>
</gene>
<feature type="domain" description="Putative DNA-binding" evidence="1">
    <location>
        <begin position="9"/>
        <end position="100"/>
    </location>
</feature>
<dbReference type="EMBL" id="CACSIO010000001">
    <property type="protein sequence ID" value="CAA0082382.1"/>
    <property type="molecule type" value="Genomic_DNA"/>
</dbReference>
<evidence type="ECO:0000259" key="1">
    <source>
        <dbReference type="Pfam" id="PF09836"/>
    </source>
</evidence>
<sequence length="258" mass="29614">MELDALKHLQSEMLGHILDQPNDAQSLIVDEGALNAEQRLSIYHSAYRMRLKETIETDHEVLGSYLGDDLFDQMVIGYLQYHRSDNPSLRYFCDPLPKFLANHVPFSNLPVISELARFERLLLVAFDAPEAHRITLDTLQQLAPESWPGIQLTFHPSVQLFNSPSNAVNIWQALKQENPPPEVSNAEQCWLIWRNHERLTEFRHINDIEHLLLQQALTGDSFESLCETLTEHVVEDEAPQIAASTLMRWIKDGLIQSL</sequence>
<dbReference type="AlphaFoldDB" id="A0A5S9MYD9"/>
<name>A0A5S9MYD9_9GAMM</name>
<reference evidence="2 3" key="1">
    <citation type="submission" date="2019-11" db="EMBL/GenBank/DDBJ databases">
        <authorList>
            <person name="Holert J."/>
        </authorList>
    </citation>
    <scope>NUCLEOTIDE SEQUENCE [LARGE SCALE GENOMIC DNA]</scope>
    <source>
        <strain evidence="2">SB11_3</strain>
    </source>
</reference>
<keyword evidence="3" id="KW-1185">Reference proteome</keyword>
<protein>
    <recommendedName>
        <fullName evidence="1">Putative DNA-binding domain-containing protein</fullName>
    </recommendedName>
</protein>
<dbReference type="Proteomes" id="UP000441399">
    <property type="component" value="Unassembled WGS sequence"/>
</dbReference>
<evidence type="ECO:0000313" key="3">
    <source>
        <dbReference type="Proteomes" id="UP000441399"/>
    </source>
</evidence>
<dbReference type="Gene3D" id="3.90.930.50">
    <property type="match status" value="1"/>
</dbReference>
<dbReference type="Pfam" id="PF09836">
    <property type="entry name" value="DUF2063"/>
    <property type="match status" value="1"/>
</dbReference>
<organism evidence="2 3">
    <name type="scientific">BD1-7 clade bacterium</name>
    <dbReference type="NCBI Taxonomy" id="2029982"/>
    <lineage>
        <taxon>Bacteria</taxon>
        <taxon>Pseudomonadati</taxon>
        <taxon>Pseudomonadota</taxon>
        <taxon>Gammaproteobacteria</taxon>
        <taxon>Cellvibrionales</taxon>
        <taxon>Spongiibacteraceae</taxon>
        <taxon>BD1-7 clade</taxon>
    </lineage>
</organism>